<evidence type="ECO:0000256" key="1">
    <source>
        <dbReference type="SAM" id="MobiDB-lite"/>
    </source>
</evidence>
<gene>
    <name evidence="2" type="ORF">NDU88_002639</name>
</gene>
<dbReference type="Proteomes" id="UP001066276">
    <property type="component" value="Chromosome 9"/>
</dbReference>
<organism evidence="2 3">
    <name type="scientific">Pleurodeles waltl</name>
    <name type="common">Iberian ribbed newt</name>
    <dbReference type="NCBI Taxonomy" id="8319"/>
    <lineage>
        <taxon>Eukaryota</taxon>
        <taxon>Metazoa</taxon>
        <taxon>Chordata</taxon>
        <taxon>Craniata</taxon>
        <taxon>Vertebrata</taxon>
        <taxon>Euteleostomi</taxon>
        <taxon>Amphibia</taxon>
        <taxon>Batrachia</taxon>
        <taxon>Caudata</taxon>
        <taxon>Salamandroidea</taxon>
        <taxon>Salamandridae</taxon>
        <taxon>Pleurodelinae</taxon>
        <taxon>Pleurodeles</taxon>
    </lineage>
</organism>
<protein>
    <submittedName>
        <fullName evidence="2">Uncharacterized protein</fullName>
    </submittedName>
</protein>
<name>A0AAV7MN87_PLEWA</name>
<comment type="caution">
    <text evidence="2">The sequence shown here is derived from an EMBL/GenBank/DDBJ whole genome shotgun (WGS) entry which is preliminary data.</text>
</comment>
<dbReference type="AlphaFoldDB" id="A0AAV7MN87"/>
<proteinExistence type="predicted"/>
<feature type="compositionally biased region" description="Basic and acidic residues" evidence="1">
    <location>
        <begin position="17"/>
        <end position="66"/>
    </location>
</feature>
<sequence>MFTLNCRSKLPLHVEGKMLKNEGTESARCGARGEKASEQDEQRRFRKSLEHSPEEESCPELDRLEDACSDADQRPATPPLPMALPSASMGPSPSLGTHSGREPIYPHEDIRWGNKIDHYERSGISTSYACKCHSEAPSAKAGYINTTATEMHIHI</sequence>
<feature type="region of interest" description="Disordered" evidence="1">
    <location>
        <begin position="17"/>
        <end position="106"/>
    </location>
</feature>
<evidence type="ECO:0000313" key="2">
    <source>
        <dbReference type="EMBL" id="KAJ1105231.1"/>
    </source>
</evidence>
<reference evidence="2" key="1">
    <citation type="journal article" date="2022" name="bioRxiv">
        <title>Sequencing and chromosome-scale assembly of the giantPleurodeles waltlgenome.</title>
        <authorList>
            <person name="Brown T."/>
            <person name="Elewa A."/>
            <person name="Iarovenko S."/>
            <person name="Subramanian E."/>
            <person name="Araus A.J."/>
            <person name="Petzold A."/>
            <person name="Susuki M."/>
            <person name="Suzuki K.-i.T."/>
            <person name="Hayashi T."/>
            <person name="Toyoda A."/>
            <person name="Oliveira C."/>
            <person name="Osipova E."/>
            <person name="Leigh N.D."/>
            <person name="Simon A."/>
            <person name="Yun M.H."/>
        </authorList>
    </citation>
    <scope>NUCLEOTIDE SEQUENCE</scope>
    <source>
        <strain evidence="2">20211129_DDA</strain>
        <tissue evidence="2">Liver</tissue>
    </source>
</reference>
<dbReference type="EMBL" id="JANPWB010000013">
    <property type="protein sequence ID" value="KAJ1105231.1"/>
    <property type="molecule type" value="Genomic_DNA"/>
</dbReference>
<accession>A0AAV7MN87</accession>
<keyword evidence="3" id="KW-1185">Reference proteome</keyword>
<evidence type="ECO:0000313" key="3">
    <source>
        <dbReference type="Proteomes" id="UP001066276"/>
    </source>
</evidence>